<evidence type="ECO:0000313" key="3">
    <source>
        <dbReference type="Proteomes" id="UP000019849"/>
    </source>
</evidence>
<reference evidence="2 4" key="2">
    <citation type="submission" date="2019-03" db="EMBL/GenBank/DDBJ databases">
        <title>Genomic Encyclopedia of Type Strains, Phase IV (KMG-IV): sequencing the most valuable type-strain genomes for metagenomic binning, comparative biology and taxonomic classification.</title>
        <authorList>
            <person name="Goeker M."/>
        </authorList>
    </citation>
    <scope>NUCLEOTIDE SEQUENCE [LARGE SCALE GENOMIC DNA]</scope>
    <source>
        <strain evidence="2 4">DSM 11603</strain>
    </source>
</reference>
<dbReference type="HOGENOM" id="CLU_030756_4_1_5"/>
<dbReference type="EMBL" id="JENY01000007">
    <property type="protein sequence ID" value="EXL09447.1"/>
    <property type="molecule type" value="Genomic_DNA"/>
</dbReference>
<dbReference type="InterPro" id="IPR011697">
    <property type="entry name" value="Peptidase_C26"/>
</dbReference>
<dbReference type="EMBL" id="SNZF01000021">
    <property type="protein sequence ID" value="TDR33552.1"/>
    <property type="molecule type" value="Genomic_DNA"/>
</dbReference>
<dbReference type="GO" id="GO:0006598">
    <property type="term" value="P:polyamine catabolic process"/>
    <property type="evidence" value="ECO:0007669"/>
    <property type="project" value="TreeGrafter"/>
</dbReference>
<dbReference type="GO" id="GO:0033969">
    <property type="term" value="F:gamma-glutamyl-gamma-aminobutyrate hydrolase activity"/>
    <property type="evidence" value="ECO:0007669"/>
    <property type="project" value="TreeGrafter"/>
</dbReference>
<keyword evidence="1" id="KW-0315">Glutamine amidotransferase</keyword>
<dbReference type="RefSeq" id="WP_051520460.1">
    <property type="nucleotide sequence ID" value="NZ_KK073881.1"/>
</dbReference>
<dbReference type="Proteomes" id="UP000019849">
    <property type="component" value="Unassembled WGS sequence"/>
</dbReference>
<name>A0A011TZB0_9HYPH</name>
<protein>
    <submittedName>
        <fullName evidence="1 2">Glutamine amidotransferase</fullName>
    </submittedName>
</protein>
<dbReference type="PANTHER" id="PTHR43235">
    <property type="entry name" value="GLUTAMINE AMIDOTRANSFERASE PB2B2.05-RELATED"/>
    <property type="match status" value="1"/>
</dbReference>
<dbReference type="SUPFAM" id="SSF52317">
    <property type="entry name" value="Class I glutamine amidotransferase-like"/>
    <property type="match status" value="1"/>
</dbReference>
<dbReference type="PANTHER" id="PTHR43235:SF1">
    <property type="entry name" value="GLUTAMINE AMIDOTRANSFERASE PB2B2.05-RELATED"/>
    <property type="match status" value="1"/>
</dbReference>
<proteinExistence type="predicted"/>
<evidence type="ECO:0000313" key="1">
    <source>
        <dbReference type="EMBL" id="EXL09447.1"/>
    </source>
</evidence>
<keyword evidence="4" id="KW-1185">Reference proteome</keyword>
<evidence type="ECO:0000313" key="4">
    <source>
        <dbReference type="Proteomes" id="UP000294958"/>
    </source>
</evidence>
<comment type="caution">
    <text evidence="1">The sequence shown here is derived from an EMBL/GenBank/DDBJ whole genome shotgun (WGS) entry which is preliminary data.</text>
</comment>
<accession>A0A011TZB0</accession>
<dbReference type="Gene3D" id="3.40.50.880">
    <property type="match status" value="1"/>
</dbReference>
<dbReference type="PATRIC" id="fig|69279.3.peg.1464"/>
<dbReference type="eggNOG" id="COG2071">
    <property type="taxonomic scope" value="Bacteria"/>
</dbReference>
<keyword evidence="1" id="KW-0808">Transferase</keyword>
<dbReference type="InterPro" id="IPR044668">
    <property type="entry name" value="PuuD-like"/>
</dbReference>
<dbReference type="STRING" id="69279.BG36_22690"/>
<dbReference type="GO" id="GO:0005829">
    <property type="term" value="C:cytosol"/>
    <property type="evidence" value="ECO:0007669"/>
    <property type="project" value="TreeGrafter"/>
</dbReference>
<sequence>MPQTVSEHKPAKPRILVSGSLASPYASDYLACTLREFSDSAFAGLRDAGVDVTFVEASAPVLTQREALEGVDGLLMLGGADADPQTYGQSIASDTVYGVHRAADDYELELLRLARERHLPFLGICRGMQLLNIAAGGDLTQEIGGGTMHYLTADNSVMTAHPVEILPDTRLEEIYGAIEIVVRSGHHQAVSKVGAGLKVAARAADGIVEALEGAGDDWAVGVQWHPEDPRASREDFDRLLGAFLAQCRRA</sequence>
<organism evidence="1 3">
    <name type="scientific">Aquamicrobium defluvii</name>
    <dbReference type="NCBI Taxonomy" id="69279"/>
    <lineage>
        <taxon>Bacteria</taxon>
        <taxon>Pseudomonadati</taxon>
        <taxon>Pseudomonadota</taxon>
        <taxon>Alphaproteobacteria</taxon>
        <taxon>Hyphomicrobiales</taxon>
        <taxon>Phyllobacteriaceae</taxon>
        <taxon>Aquamicrobium</taxon>
    </lineage>
</organism>
<reference evidence="1 3" key="1">
    <citation type="submission" date="2014-02" db="EMBL/GenBank/DDBJ databases">
        <title>Aquamicrobium defluvii Genome sequencing.</title>
        <authorList>
            <person name="Wang X."/>
        </authorList>
    </citation>
    <scope>NUCLEOTIDE SEQUENCE [LARGE SCALE GENOMIC DNA]</scope>
    <source>
        <strain evidence="1 3">W13Z1</strain>
    </source>
</reference>
<dbReference type="OrthoDB" id="9813383at2"/>
<dbReference type="PROSITE" id="PS51273">
    <property type="entry name" value="GATASE_TYPE_1"/>
    <property type="match status" value="1"/>
</dbReference>
<evidence type="ECO:0000313" key="2">
    <source>
        <dbReference type="EMBL" id="TDR33552.1"/>
    </source>
</evidence>
<dbReference type="AlphaFoldDB" id="A0A011TZB0"/>
<dbReference type="InterPro" id="IPR029062">
    <property type="entry name" value="Class_I_gatase-like"/>
</dbReference>
<dbReference type="GO" id="GO:0016740">
    <property type="term" value="F:transferase activity"/>
    <property type="evidence" value="ECO:0007669"/>
    <property type="project" value="UniProtKB-KW"/>
</dbReference>
<dbReference type="Pfam" id="PF07722">
    <property type="entry name" value="Peptidase_C26"/>
    <property type="match status" value="1"/>
</dbReference>
<dbReference type="Proteomes" id="UP000294958">
    <property type="component" value="Unassembled WGS sequence"/>
</dbReference>
<gene>
    <name evidence="1" type="ORF">BG36_22690</name>
    <name evidence="2" type="ORF">DES43_12139</name>
</gene>